<organism evidence="1 2">
    <name type="scientific">Nocardia seriolae</name>
    <dbReference type="NCBI Taxonomy" id="37332"/>
    <lineage>
        <taxon>Bacteria</taxon>
        <taxon>Bacillati</taxon>
        <taxon>Actinomycetota</taxon>
        <taxon>Actinomycetes</taxon>
        <taxon>Mycobacteriales</taxon>
        <taxon>Nocardiaceae</taxon>
        <taxon>Nocardia</taxon>
    </lineage>
</organism>
<sequence>MENAETWMVYKNKRTGLTFSVGSFKNQDNGVLFLMRAGL</sequence>
<gene>
    <name evidence="1" type="ORF">NS506_02640</name>
</gene>
<dbReference type="AlphaFoldDB" id="A0ABC8ARV9"/>
<evidence type="ECO:0000313" key="1">
    <source>
        <dbReference type="EMBL" id="APA96702.1"/>
    </source>
</evidence>
<name>A0ABC8ARV9_9NOCA</name>
<dbReference type="EMBL" id="CP017839">
    <property type="protein sequence ID" value="APA96702.1"/>
    <property type="molecule type" value="Genomic_DNA"/>
</dbReference>
<dbReference type="Proteomes" id="UP000180166">
    <property type="component" value="Chromosome"/>
</dbReference>
<proteinExistence type="predicted"/>
<evidence type="ECO:0000313" key="2">
    <source>
        <dbReference type="Proteomes" id="UP000180166"/>
    </source>
</evidence>
<accession>A0ABC8ARV9</accession>
<reference evidence="1 2" key="1">
    <citation type="submission" date="2016-10" db="EMBL/GenBank/DDBJ databases">
        <title>Genome sequence of Nocardia seriolae strain EM150506, isolated from Anguila japonica.</title>
        <authorList>
            <person name="Han H.-J."/>
        </authorList>
    </citation>
    <scope>NUCLEOTIDE SEQUENCE [LARGE SCALE GENOMIC DNA]</scope>
    <source>
        <strain evidence="1 2">EM150506</strain>
    </source>
</reference>
<dbReference type="KEGG" id="nsr:NS506_02640"/>
<protein>
    <submittedName>
        <fullName evidence="1">Uncharacterized protein</fullName>
    </submittedName>
</protein>